<dbReference type="EMBL" id="CP034235">
    <property type="protein sequence ID" value="QGQ93447.1"/>
    <property type="molecule type" value="Genomic_DNA"/>
</dbReference>
<dbReference type="RefSeq" id="WP_155698240.1">
    <property type="nucleotide sequence ID" value="NZ_CP034235.1"/>
</dbReference>
<name>A0A6B8RB63_9BACL</name>
<keyword evidence="3" id="KW-1185">Reference proteome</keyword>
<dbReference type="Proteomes" id="UP000426246">
    <property type="component" value="Chromosome"/>
</dbReference>
<evidence type="ECO:0000313" key="3">
    <source>
        <dbReference type="Proteomes" id="UP000426246"/>
    </source>
</evidence>
<dbReference type="KEGG" id="ppsc:EHS13_00140"/>
<keyword evidence="1" id="KW-0812">Transmembrane</keyword>
<protein>
    <recommendedName>
        <fullName evidence="4">Zf-HC2 domain-containing protein</fullName>
    </recommendedName>
</protein>
<keyword evidence="1" id="KW-1133">Transmembrane helix</keyword>
<accession>A0A6B8RB63</accession>
<keyword evidence="1" id="KW-0472">Membrane</keyword>
<sequence>MRHYSSQECLAYIERKLSAENEREYEDHLYECDVCLELYTACLVPLEHDSTTTYPIPSDPNEAFTEQIMARINSEKQRIMPSTPLRKPALYRKPVFQYALAAAITLILMTTGVFHGITGGAGQTPQTSRQTVEASFTEQLMDKTVAMLDSIQLKANLIEKGGEKHE</sequence>
<dbReference type="OrthoDB" id="1955013at2"/>
<evidence type="ECO:0000313" key="2">
    <source>
        <dbReference type="EMBL" id="QGQ93447.1"/>
    </source>
</evidence>
<evidence type="ECO:0008006" key="4">
    <source>
        <dbReference type="Google" id="ProtNLM"/>
    </source>
</evidence>
<gene>
    <name evidence="2" type="ORF">EHS13_00140</name>
</gene>
<proteinExistence type="predicted"/>
<dbReference type="AlphaFoldDB" id="A0A6B8RB63"/>
<organism evidence="2 3">
    <name type="scientific">Paenibacillus psychroresistens</name>
    <dbReference type="NCBI Taxonomy" id="1778678"/>
    <lineage>
        <taxon>Bacteria</taxon>
        <taxon>Bacillati</taxon>
        <taxon>Bacillota</taxon>
        <taxon>Bacilli</taxon>
        <taxon>Bacillales</taxon>
        <taxon>Paenibacillaceae</taxon>
        <taxon>Paenibacillus</taxon>
    </lineage>
</organism>
<feature type="transmembrane region" description="Helical" evidence="1">
    <location>
        <begin position="95"/>
        <end position="117"/>
    </location>
</feature>
<reference evidence="3" key="1">
    <citation type="submission" date="2018-11" db="EMBL/GenBank/DDBJ databases">
        <title>Complete genome sequence of Paenibacillus sp. ML311-T8.</title>
        <authorList>
            <person name="Nam Y.-D."/>
            <person name="Kang J."/>
            <person name="Chung W.-H."/>
            <person name="Park Y.S."/>
        </authorList>
    </citation>
    <scope>NUCLEOTIDE SEQUENCE [LARGE SCALE GENOMIC DNA]</scope>
    <source>
        <strain evidence="3">ML311-T8</strain>
    </source>
</reference>
<evidence type="ECO:0000256" key="1">
    <source>
        <dbReference type="SAM" id="Phobius"/>
    </source>
</evidence>